<dbReference type="EMBL" id="JAUHPV010000008">
    <property type="protein sequence ID" value="MDN4473855.1"/>
    <property type="molecule type" value="Genomic_DNA"/>
</dbReference>
<dbReference type="RefSeq" id="WP_301129786.1">
    <property type="nucleotide sequence ID" value="NZ_JAUHPV010000008.1"/>
</dbReference>
<keyword evidence="2" id="KW-1185">Reference proteome</keyword>
<gene>
    <name evidence="1" type="ORF">QQX04_12690</name>
</gene>
<reference evidence="1" key="1">
    <citation type="submission" date="2023-06" db="EMBL/GenBank/DDBJ databases">
        <title>SYSU T00b26.</title>
        <authorList>
            <person name="Gao L."/>
            <person name="Fang B.-Z."/>
            <person name="Li W.-J."/>
        </authorList>
    </citation>
    <scope>NUCLEOTIDE SEQUENCE</scope>
    <source>
        <strain evidence="1">SYSU T00b26</strain>
    </source>
</reference>
<dbReference type="Proteomes" id="UP001172738">
    <property type="component" value="Unassembled WGS sequence"/>
</dbReference>
<evidence type="ECO:0000313" key="1">
    <source>
        <dbReference type="EMBL" id="MDN4473855.1"/>
    </source>
</evidence>
<dbReference type="Gene3D" id="3.40.50.1820">
    <property type="entry name" value="alpha/beta hydrolase"/>
    <property type="match status" value="1"/>
</dbReference>
<proteinExistence type="predicted"/>
<organism evidence="1 2">
    <name type="scientific">Demequina zhanjiangensis</name>
    <dbReference type="NCBI Taxonomy" id="3051659"/>
    <lineage>
        <taxon>Bacteria</taxon>
        <taxon>Bacillati</taxon>
        <taxon>Actinomycetota</taxon>
        <taxon>Actinomycetes</taxon>
        <taxon>Micrococcales</taxon>
        <taxon>Demequinaceae</taxon>
        <taxon>Demequina</taxon>
    </lineage>
</organism>
<evidence type="ECO:0000313" key="2">
    <source>
        <dbReference type="Proteomes" id="UP001172738"/>
    </source>
</evidence>
<dbReference type="SUPFAM" id="SSF53474">
    <property type="entry name" value="alpha/beta-Hydrolases"/>
    <property type="match status" value="1"/>
</dbReference>
<dbReference type="InterPro" id="IPR029058">
    <property type="entry name" value="AB_hydrolase_fold"/>
</dbReference>
<accession>A0ABT8G3Z2</accession>
<name>A0ABT8G3Z2_9MICO</name>
<protein>
    <recommendedName>
        <fullName evidence="3">Alpha/beta hydrolase</fullName>
    </recommendedName>
</protein>
<evidence type="ECO:0008006" key="3">
    <source>
        <dbReference type="Google" id="ProtNLM"/>
    </source>
</evidence>
<sequence>MLASCAGLMELEAGRLDSAAARLSGPWGEGRALDSIADARASLALAAHDLAQGRRDAAALLRRAGHVVDAAGPPPALDDPAAGGAARALEALASELDALPQPAALAARRHLTLPLIEAGMLAASPALGSWLLWRAAGDVRAPDPRVSRAFGDGSASSREAAERLSASRPETVSDLIVGCGLVDAMGRERRAVVDIAQVTTADGDEAWIVTLPSTQDWVVPHGDAPAPNDLDAILAHAILPGTTSTYARGVEEAIRQAGIPAGAPVLLVGFSLGGIAATDLARSGVGRVSVEGVVSAGAPIDMGEDPPGVPVLSLVHHGDAVPALDLAAEGDGPLRTTIADAAPEGMRPHSASAYATTAAAHDADGGLTAPYERFLVADPATEVVHRQYEIVER</sequence>
<comment type="caution">
    <text evidence="1">The sequence shown here is derived from an EMBL/GenBank/DDBJ whole genome shotgun (WGS) entry which is preliminary data.</text>
</comment>